<protein>
    <recommendedName>
        <fullName evidence="1">NAD-dependent epimerase/dehydratase domain-containing protein</fullName>
    </recommendedName>
</protein>
<feature type="domain" description="NAD-dependent epimerase/dehydratase" evidence="1">
    <location>
        <begin position="24"/>
        <end position="242"/>
    </location>
</feature>
<organism evidence="2 3">
    <name type="scientific">Tamilnaduibacter salinus</name>
    <dbReference type="NCBI Taxonomy" id="1484056"/>
    <lineage>
        <taxon>Bacteria</taxon>
        <taxon>Pseudomonadati</taxon>
        <taxon>Pseudomonadota</taxon>
        <taxon>Gammaproteobacteria</taxon>
        <taxon>Pseudomonadales</taxon>
        <taxon>Marinobacteraceae</taxon>
        <taxon>Tamilnaduibacter</taxon>
    </lineage>
</organism>
<dbReference type="Gene3D" id="3.40.50.720">
    <property type="entry name" value="NAD(P)-binding Rossmann-like Domain"/>
    <property type="match status" value="1"/>
</dbReference>
<dbReference type="AlphaFoldDB" id="A0A2A2HZ96"/>
<dbReference type="SUPFAM" id="SSF51735">
    <property type="entry name" value="NAD(P)-binding Rossmann-fold domains"/>
    <property type="match status" value="1"/>
</dbReference>
<accession>A0A2A2HZ96</accession>
<dbReference type="InterPro" id="IPR036291">
    <property type="entry name" value="NAD(P)-bd_dom_sf"/>
</dbReference>
<sequence length="328" mass="35845">MPDLRDERPQQVSARRVGVSVMKVLVTGSSGFVGRHVCRMIRSERPDTQLLRAVRTPTSDERDDEITVGEIGEGTNWADAVAGQDVVIHLAASAHNLSRDLDEVHQVNGLGTKRLAVQASEAGVKRFIFISSVGVSGASTRGRSPFIADENPEPHGAYARSKFWAEEALRDAGAFSDMEIVIVRPPLVYGPGAPGNFDRLARWVRNGIPLPLGTVRNKRSFISVYNLADVIVRCLDHPNAVGKVFLVKDGEDLSTTDFIRRIGNAMGRKPRLMPFPVSVLRTILVATGQKNAAQSLLDSLVVDGVDVEEALGWVPPYSVEESLRRCFL</sequence>
<keyword evidence="3" id="KW-1185">Reference proteome</keyword>
<evidence type="ECO:0000313" key="2">
    <source>
        <dbReference type="EMBL" id="PAV25001.1"/>
    </source>
</evidence>
<dbReference type="PANTHER" id="PTHR43245:SF58">
    <property type="entry name" value="BLL5923 PROTEIN"/>
    <property type="match status" value="1"/>
</dbReference>
<dbReference type="InterPro" id="IPR050177">
    <property type="entry name" value="Lipid_A_modif_metabolic_enz"/>
</dbReference>
<comment type="caution">
    <text evidence="2">The sequence shown here is derived from an EMBL/GenBank/DDBJ whole genome shotgun (WGS) entry which is preliminary data.</text>
</comment>
<dbReference type="Proteomes" id="UP000218332">
    <property type="component" value="Unassembled WGS sequence"/>
</dbReference>
<dbReference type="OrthoDB" id="9801056at2"/>
<evidence type="ECO:0000259" key="1">
    <source>
        <dbReference type="Pfam" id="PF01370"/>
    </source>
</evidence>
<proteinExistence type="predicted"/>
<evidence type="ECO:0000313" key="3">
    <source>
        <dbReference type="Proteomes" id="UP000218332"/>
    </source>
</evidence>
<dbReference type="PANTHER" id="PTHR43245">
    <property type="entry name" value="BIFUNCTIONAL POLYMYXIN RESISTANCE PROTEIN ARNA"/>
    <property type="match status" value="1"/>
</dbReference>
<dbReference type="EMBL" id="NMPM01000085">
    <property type="protein sequence ID" value="PAV25001.1"/>
    <property type="molecule type" value="Genomic_DNA"/>
</dbReference>
<name>A0A2A2HZ96_9GAMM</name>
<reference evidence="2 3" key="1">
    <citation type="submission" date="2017-07" db="EMBL/GenBank/DDBJ databases">
        <title>Tamlnaduibacter salinus (Mi-7) genome sequencing.</title>
        <authorList>
            <person name="Verma A."/>
            <person name="Krishnamurthi S."/>
        </authorList>
    </citation>
    <scope>NUCLEOTIDE SEQUENCE [LARGE SCALE GENOMIC DNA]</scope>
    <source>
        <strain evidence="2 3">Mi-7</strain>
    </source>
</reference>
<dbReference type="Pfam" id="PF01370">
    <property type="entry name" value="Epimerase"/>
    <property type="match status" value="1"/>
</dbReference>
<dbReference type="InterPro" id="IPR001509">
    <property type="entry name" value="Epimerase_deHydtase"/>
</dbReference>
<gene>
    <name evidence="2" type="ORF">CF392_13290</name>
</gene>